<sequence>MKDEIWKAYARGLADAMNSGGVFVPSVLLRTYRAIALDDGHLLLLIQLMTFQMAEGNDFPTPEQLAERLGRPVNAIVQTLRHLMKEGLLTIEEEVDPMTGIRSERYDWTSWLIRAGQQAANMKREAAAAASAAAQSQSGASSNARRPDASSGADGLESSSNLFAVFEQEFGRPLSPMECETIAAWLDQDRYSDEIIRFALKEAVFAGKLHFRYIDRILLEWSRNRVTNADEARAHAQKFRGGGRS</sequence>
<evidence type="ECO:0000259" key="4">
    <source>
        <dbReference type="Pfam" id="PF21984"/>
    </source>
</evidence>
<dbReference type="EMBL" id="AEDD01000009">
    <property type="protein sequence ID" value="EFM09721.1"/>
    <property type="molecule type" value="Genomic_DNA"/>
</dbReference>
<dbReference type="AlphaFoldDB" id="E0IC35"/>
<dbReference type="STRING" id="717606.PaecuDRAFT_3224"/>
<accession>E0IC35</accession>
<dbReference type="Proteomes" id="UP000005387">
    <property type="component" value="Unassembled WGS sequence"/>
</dbReference>
<name>E0IC35_9BACL</name>
<feature type="domain" description="DnaB/C C-terminal" evidence="3">
    <location>
        <begin position="163"/>
        <end position="235"/>
    </location>
</feature>
<dbReference type="PANTHER" id="PTHR37293:SF6">
    <property type="entry name" value="DNA REPLICATION PROTEIN DNAD"/>
    <property type="match status" value="1"/>
</dbReference>
<feature type="compositionally biased region" description="Low complexity" evidence="2">
    <location>
        <begin position="130"/>
        <end position="144"/>
    </location>
</feature>
<dbReference type="RefSeq" id="WP_006039212.1">
    <property type="nucleotide sequence ID" value="NZ_AEDD01000009.1"/>
</dbReference>
<dbReference type="InterPro" id="IPR034829">
    <property type="entry name" value="DnaD-like_sf"/>
</dbReference>
<dbReference type="Pfam" id="PF21984">
    <property type="entry name" value="DnaD_N"/>
    <property type="match status" value="1"/>
</dbReference>
<evidence type="ECO:0000313" key="6">
    <source>
        <dbReference type="Proteomes" id="UP000005387"/>
    </source>
</evidence>
<dbReference type="Pfam" id="PF07261">
    <property type="entry name" value="DnaB_2"/>
    <property type="match status" value="1"/>
</dbReference>
<dbReference type="InterPro" id="IPR053843">
    <property type="entry name" value="DnaD_N"/>
</dbReference>
<dbReference type="PANTHER" id="PTHR37293">
    <property type="entry name" value="PHAGE REPLICATION PROTEIN-RELATED"/>
    <property type="match status" value="1"/>
</dbReference>
<dbReference type="Gene3D" id="1.10.10.10">
    <property type="entry name" value="Winged helix-like DNA-binding domain superfamily/Winged helix DNA-binding domain"/>
    <property type="match status" value="1"/>
</dbReference>
<feature type="domain" description="DnaD N-terminal" evidence="4">
    <location>
        <begin position="24"/>
        <end position="107"/>
    </location>
</feature>
<dbReference type="NCBIfam" id="TIGR01446">
    <property type="entry name" value="DnaD_dom"/>
    <property type="match status" value="1"/>
</dbReference>
<proteinExistence type="inferred from homology"/>
<dbReference type="SUPFAM" id="SSF46785">
    <property type="entry name" value="Winged helix' DNA-binding domain"/>
    <property type="match status" value="1"/>
</dbReference>
<evidence type="ECO:0000259" key="3">
    <source>
        <dbReference type="Pfam" id="PF07261"/>
    </source>
</evidence>
<evidence type="ECO:0000256" key="2">
    <source>
        <dbReference type="SAM" id="MobiDB-lite"/>
    </source>
</evidence>
<protein>
    <submittedName>
        <fullName evidence="5">Primosome, DnaD subunit</fullName>
    </submittedName>
</protein>
<dbReference type="InterPro" id="IPR006343">
    <property type="entry name" value="DnaB/C_C"/>
</dbReference>
<comment type="similarity">
    <text evidence="1">Belongs to the DnaB/DnaD family.</text>
</comment>
<keyword evidence="6" id="KW-1185">Reference proteome</keyword>
<dbReference type="InterPro" id="IPR036390">
    <property type="entry name" value="WH_DNA-bd_sf"/>
</dbReference>
<gene>
    <name evidence="5" type="ORF">PaecuDRAFT_3224</name>
</gene>
<organism evidence="5 6">
    <name type="scientific">Paenibacillus curdlanolyticus YK9</name>
    <dbReference type="NCBI Taxonomy" id="717606"/>
    <lineage>
        <taxon>Bacteria</taxon>
        <taxon>Bacillati</taxon>
        <taxon>Bacillota</taxon>
        <taxon>Bacilli</taxon>
        <taxon>Bacillales</taxon>
        <taxon>Paenibacillaceae</taxon>
        <taxon>Paenibacillus</taxon>
    </lineage>
</organism>
<reference evidence="5 6" key="1">
    <citation type="submission" date="2010-07" db="EMBL/GenBank/DDBJ databases">
        <title>The draft genome of Paenibacillus curdlanolyticus YK9.</title>
        <authorList>
            <consortium name="US DOE Joint Genome Institute (JGI-PGF)"/>
            <person name="Lucas S."/>
            <person name="Copeland A."/>
            <person name="Lapidus A."/>
            <person name="Cheng J.-F."/>
            <person name="Bruce D."/>
            <person name="Goodwin L."/>
            <person name="Pitluck S."/>
            <person name="Land M.L."/>
            <person name="Hauser L."/>
            <person name="Chang Y.-J."/>
            <person name="Jeffries C."/>
            <person name="Anderson I.J."/>
            <person name="Johnson E."/>
            <person name="Loganathan U."/>
            <person name="Mulhopadhyay B."/>
            <person name="Kyrpides N."/>
            <person name="Woyke T.J."/>
        </authorList>
    </citation>
    <scope>NUCLEOTIDE SEQUENCE [LARGE SCALE GENOMIC DNA]</scope>
    <source>
        <strain evidence="5 6">YK9</strain>
    </source>
</reference>
<dbReference type="InterPro" id="IPR053162">
    <property type="entry name" value="DnaD"/>
</dbReference>
<dbReference type="eggNOG" id="COG3935">
    <property type="taxonomic scope" value="Bacteria"/>
</dbReference>
<dbReference type="InterPro" id="IPR036388">
    <property type="entry name" value="WH-like_DNA-bd_sf"/>
</dbReference>
<feature type="region of interest" description="Disordered" evidence="2">
    <location>
        <begin position="130"/>
        <end position="157"/>
    </location>
</feature>
<dbReference type="SUPFAM" id="SSF158499">
    <property type="entry name" value="DnaD domain-like"/>
    <property type="match status" value="1"/>
</dbReference>
<dbReference type="Gene3D" id="1.10.10.630">
    <property type="entry name" value="DnaD domain-like"/>
    <property type="match status" value="1"/>
</dbReference>
<evidence type="ECO:0000256" key="1">
    <source>
        <dbReference type="ARBA" id="ARBA00093462"/>
    </source>
</evidence>
<evidence type="ECO:0000313" key="5">
    <source>
        <dbReference type="EMBL" id="EFM09721.1"/>
    </source>
</evidence>